<dbReference type="GO" id="GO:0005634">
    <property type="term" value="C:nucleus"/>
    <property type="evidence" value="ECO:0007669"/>
    <property type="project" value="TreeGrafter"/>
</dbReference>
<evidence type="ECO:0000256" key="3">
    <source>
        <dbReference type="ARBA" id="ARBA00022833"/>
    </source>
</evidence>
<keyword evidence="3" id="KW-0862">Zinc</keyword>
<proteinExistence type="predicted"/>
<name>A0A8J2PFH0_9HEXA</name>
<keyword evidence="2 4" id="KW-0863">Zinc-finger</keyword>
<dbReference type="GO" id="GO:0008270">
    <property type="term" value="F:zinc ion binding"/>
    <property type="evidence" value="ECO:0007669"/>
    <property type="project" value="UniProtKB-KW"/>
</dbReference>
<dbReference type="GO" id="GO:0006357">
    <property type="term" value="P:regulation of transcription by RNA polymerase II"/>
    <property type="evidence" value="ECO:0007669"/>
    <property type="project" value="TreeGrafter"/>
</dbReference>
<dbReference type="PANTHER" id="PTHR34396:SF25">
    <property type="entry name" value="BOUNDARY ELEMENT ASSOCIATED FACTOR"/>
    <property type="match status" value="1"/>
</dbReference>
<sequence length="126" mass="14630">MEKSIFEECSQKSSEEPQPKKFKSEVWNHFTIEEDGMSANCNYCKTIYKLTKGKGSTGNMGYHLQKNHPRKLPTVPPTNERSVLSMLKDQAKQKASEFNHKMFREYLLKWVGKAKHYESIAGNREV</sequence>
<protein>
    <recommendedName>
        <fullName evidence="6">BED-type domain-containing protein</fullName>
    </recommendedName>
</protein>
<dbReference type="AlphaFoldDB" id="A0A8J2PFH0"/>
<evidence type="ECO:0000259" key="6">
    <source>
        <dbReference type="PROSITE" id="PS50808"/>
    </source>
</evidence>
<evidence type="ECO:0000256" key="4">
    <source>
        <dbReference type="PROSITE-ProRule" id="PRU00027"/>
    </source>
</evidence>
<reference evidence="7" key="1">
    <citation type="submission" date="2021-06" db="EMBL/GenBank/DDBJ databases">
        <authorList>
            <person name="Hodson N. C."/>
            <person name="Mongue J. A."/>
            <person name="Jaron S. K."/>
        </authorList>
    </citation>
    <scope>NUCLEOTIDE SEQUENCE</scope>
</reference>
<gene>
    <name evidence="7" type="ORF">AFUS01_LOCUS30486</name>
</gene>
<dbReference type="InterPro" id="IPR053031">
    <property type="entry name" value="Cuticle_assoc_protein"/>
</dbReference>
<comment type="caution">
    <text evidence="7">The sequence shown here is derived from an EMBL/GenBank/DDBJ whole genome shotgun (WGS) entry which is preliminary data.</text>
</comment>
<dbReference type="EMBL" id="CAJVCH010468375">
    <property type="protein sequence ID" value="CAG7820078.1"/>
    <property type="molecule type" value="Genomic_DNA"/>
</dbReference>
<dbReference type="Proteomes" id="UP000708208">
    <property type="component" value="Unassembled WGS sequence"/>
</dbReference>
<dbReference type="InterPro" id="IPR003656">
    <property type="entry name" value="Znf_BED"/>
</dbReference>
<evidence type="ECO:0000256" key="5">
    <source>
        <dbReference type="SAM" id="MobiDB-lite"/>
    </source>
</evidence>
<keyword evidence="8" id="KW-1185">Reference proteome</keyword>
<dbReference type="PANTHER" id="PTHR34396">
    <property type="entry name" value="OS03G0264950 PROTEIN-RELATED"/>
    <property type="match status" value="1"/>
</dbReference>
<dbReference type="GO" id="GO:1990837">
    <property type="term" value="F:sequence-specific double-stranded DNA binding"/>
    <property type="evidence" value="ECO:0007669"/>
    <property type="project" value="TreeGrafter"/>
</dbReference>
<feature type="region of interest" description="Disordered" evidence="5">
    <location>
        <begin position="59"/>
        <end position="78"/>
    </location>
</feature>
<evidence type="ECO:0000313" key="7">
    <source>
        <dbReference type="EMBL" id="CAG7820078.1"/>
    </source>
</evidence>
<feature type="domain" description="BED-type" evidence="6">
    <location>
        <begin position="21"/>
        <end position="75"/>
    </location>
</feature>
<dbReference type="OrthoDB" id="1607513at2759"/>
<dbReference type="SMART" id="SM00614">
    <property type="entry name" value="ZnF_BED"/>
    <property type="match status" value="1"/>
</dbReference>
<dbReference type="Pfam" id="PF02892">
    <property type="entry name" value="zf-BED"/>
    <property type="match status" value="1"/>
</dbReference>
<evidence type="ECO:0000313" key="8">
    <source>
        <dbReference type="Proteomes" id="UP000708208"/>
    </source>
</evidence>
<feature type="region of interest" description="Disordered" evidence="5">
    <location>
        <begin position="1"/>
        <end position="21"/>
    </location>
</feature>
<keyword evidence="1" id="KW-0479">Metal-binding</keyword>
<organism evidence="7 8">
    <name type="scientific">Allacma fusca</name>
    <dbReference type="NCBI Taxonomy" id="39272"/>
    <lineage>
        <taxon>Eukaryota</taxon>
        <taxon>Metazoa</taxon>
        <taxon>Ecdysozoa</taxon>
        <taxon>Arthropoda</taxon>
        <taxon>Hexapoda</taxon>
        <taxon>Collembola</taxon>
        <taxon>Symphypleona</taxon>
        <taxon>Sminthuridae</taxon>
        <taxon>Allacma</taxon>
    </lineage>
</organism>
<accession>A0A8J2PFH0</accession>
<evidence type="ECO:0000256" key="2">
    <source>
        <dbReference type="ARBA" id="ARBA00022771"/>
    </source>
</evidence>
<dbReference type="PROSITE" id="PS50808">
    <property type="entry name" value="ZF_BED"/>
    <property type="match status" value="1"/>
</dbReference>
<evidence type="ECO:0000256" key="1">
    <source>
        <dbReference type="ARBA" id="ARBA00022723"/>
    </source>
</evidence>